<sequence length="372" mass="38879">MSAHRNPYGLAVQEALRAVTLTLVPILLISIVAWSFAGSRNGQLGDAVHGGAWIWLAAHKVLLHLSLPPGDIAGTLWFTPLGFLIFPLVVLRGACKRMMKESSNYRGGLTLLSTSYGAFLGIVALLSATHAVRPNPLSAFFAGLILTLIAALTLQAPQLAKAQGELSRVVKSSLLNVAGLLAASLLLFLVSTLMNFGQLLNLYAVLRAGFIGTLLITAVMLLAVPNAVAMTMAYVSGAGFAVGSGSLFSPFSVHSAEIPALPILAGLPAGTGTFTHLLPVLLIFWSIFTGYRSVEAELSVKYRLRDGALHGALSLLLLILINVLAGGSLLGGRLSAVGASYWRIALFGGPILILGGALGALLVGLLHRSHRA</sequence>
<proteinExistence type="predicted"/>
<feature type="transmembrane region" description="Helical" evidence="1">
    <location>
        <begin position="231"/>
        <end position="251"/>
    </location>
</feature>
<evidence type="ECO:0000313" key="2">
    <source>
        <dbReference type="EMBL" id="CAB4683197.1"/>
    </source>
</evidence>
<feature type="transmembrane region" description="Helical" evidence="1">
    <location>
        <begin position="342"/>
        <end position="366"/>
    </location>
</feature>
<feature type="transmembrane region" description="Helical" evidence="1">
    <location>
        <begin position="263"/>
        <end position="288"/>
    </location>
</feature>
<dbReference type="EMBL" id="CAFBAA010000054">
    <property type="protein sequence ID" value="CAB4845290.1"/>
    <property type="molecule type" value="Genomic_DNA"/>
</dbReference>
<evidence type="ECO:0000313" key="5">
    <source>
        <dbReference type="EMBL" id="CAB5074985.1"/>
    </source>
</evidence>
<dbReference type="EMBL" id="CAEZXN010000009">
    <property type="protein sequence ID" value="CAB4691211.1"/>
    <property type="molecule type" value="Genomic_DNA"/>
</dbReference>
<evidence type="ECO:0000313" key="4">
    <source>
        <dbReference type="EMBL" id="CAB4845290.1"/>
    </source>
</evidence>
<dbReference type="EMBL" id="CAEZXB010000030">
    <property type="protein sequence ID" value="CAB4683197.1"/>
    <property type="molecule type" value="Genomic_DNA"/>
</dbReference>
<dbReference type="AlphaFoldDB" id="A0A6J6NWK1"/>
<feature type="transmembrane region" description="Helical" evidence="1">
    <location>
        <begin position="309"/>
        <end position="330"/>
    </location>
</feature>
<evidence type="ECO:0000256" key="1">
    <source>
        <dbReference type="SAM" id="Phobius"/>
    </source>
</evidence>
<keyword evidence="1" id="KW-0812">Transmembrane</keyword>
<feature type="transmembrane region" description="Helical" evidence="1">
    <location>
        <begin position="137"/>
        <end position="154"/>
    </location>
</feature>
<feature type="transmembrane region" description="Helical" evidence="1">
    <location>
        <begin position="107"/>
        <end position="131"/>
    </location>
</feature>
<feature type="transmembrane region" description="Helical" evidence="1">
    <location>
        <begin position="202"/>
        <end position="224"/>
    </location>
</feature>
<reference evidence="3" key="1">
    <citation type="submission" date="2020-05" db="EMBL/GenBank/DDBJ databases">
        <authorList>
            <person name="Chiriac C."/>
            <person name="Salcher M."/>
            <person name="Ghai R."/>
            <person name="Kavagutti S V."/>
        </authorList>
    </citation>
    <scope>NUCLEOTIDE SEQUENCE</scope>
</reference>
<accession>A0A6J6NWK1</accession>
<gene>
    <name evidence="2" type="ORF">UFOPK2342_01311</name>
    <name evidence="3" type="ORF">UFOPK2423_00592</name>
    <name evidence="4" type="ORF">UFOPK3266_01520</name>
    <name evidence="5" type="ORF">UFOPK4367_00702</name>
</gene>
<feature type="transmembrane region" description="Helical" evidence="1">
    <location>
        <begin position="75"/>
        <end position="95"/>
    </location>
</feature>
<evidence type="ECO:0000313" key="3">
    <source>
        <dbReference type="EMBL" id="CAB4691211.1"/>
    </source>
</evidence>
<keyword evidence="1" id="KW-1133">Transmembrane helix</keyword>
<protein>
    <submittedName>
        <fullName evidence="3">Unannotated protein</fullName>
    </submittedName>
</protein>
<feature type="transmembrane region" description="Helical" evidence="1">
    <location>
        <begin position="174"/>
        <end position="196"/>
    </location>
</feature>
<organism evidence="3">
    <name type="scientific">freshwater metagenome</name>
    <dbReference type="NCBI Taxonomy" id="449393"/>
    <lineage>
        <taxon>unclassified sequences</taxon>
        <taxon>metagenomes</taxon>
        <taxon>ecological metagenomes</taxon>
    </lineage>
</organism>
<dbReference type="InterPro" id="IPR045931">
    <property type="entry name" value="DUF6350"/>
</dbReference>
<dbReference type="Pfam" id="PF19877">
    <property type="entry name" value="DUF6350"/>
    <property type="match status" value="1"/>
</dbReference>
<dbReference type="EMBL" id="CAFBRC010000037">
    <property type="protein sequence ID" value="CAB5074985.1"/>
    <property type="molecule type" value="Genomic_DNA"/>
</dbReference>
<keyword evidence="1" id="KW-0472">Membrane</keyword>
<feature type="transmembrane region" description="Helical" evidence="1">
    <location>
        <begin position="15"/>
        <end position="37"/>
    </location>
</feature>
<name>A0A6J6NWK1_9ZZZZ</name>